<proteinExistence type="predicted"/>
<sequence>MRAHTHTRPTAPATGAAGTRPPWWALALPLPAFAVLLVLVLHPAHAHTAVDPAIAQLLHRAGLLVAAH</sequence>
<feature type="compositionally biased region" description="Low complexity" evidence="1">
    <location>
        <begin position="8"/>
        <end position="21"/>
    </location>
</feature>
<feature type="region of interest" description="Disordered" evidence="1">
    <location>
        <begin position="1"/>
        <end position="21"/>
    </location>
</feature>
<dbReference type="RefSeq" id="WP_276111797.1">
    <property type="nucleotide sequence ID" value="NZ_JARJBB010000019.1"/>
</dbReference>
<dbReference type="EMBL" id="JARJBB010000019">
    <property type="protein sequence ID" value="MDF3302229.1"/>
    <property type="molecule type" value="Genomic_DNA"/>
</dbReference>
<protein>
    <submittedName>
        <fullName evidence="2">Uncharacterized protein</fullName>
    </submittedName>
</protein>
<name>A0ABT6AC52_9ACTN</name>
<comment type="caution">
    <text evidence="2">The sequence shown here is derived from an EMBL/GenBank/DDBJ whole genome shotgun (WGS) entry which is preliminary data.</text>
</comment>
<evidence type="ECO:0000313" key="3">
    <source>
        <dbReference type="Proteomes" id="UP001221150"/>
    </source>
</evidence>
<evidence type="ECO:0000256" key="1">
    <source>
        <dbReference type="SAM" id="MobiDB-lite"/>
    </source>
</evidence>
<organism evidence="2 3">
    <name type="scientific">Streptomyces tropicalis</name>
    <dbReference type="NCBI Taxonomy" id="3034234"/>
    <lineage>
        <taxon>Bacteria</taxon>
        <taxon>Bacillati</taxon>
        <taxon>Actinomycetota</taxon>
        <taxon>Actinomycetes</taxon>
        <taxon>Kitasatosporales</taxon>
        <taxon>Streptomycetaceae</taxon>
        <taxon>Streptomyces</taxon>
    </lineage>
</organism>
<gene>
    <name evidence="2" type="ORF">P3H78_27080</name>
</gene>
<reference evidence="2 3" key="1">
    <citation type="submission" date="2023-03" db="EMBL/GenBank/DDBJ databases">
        <title>Draft genome sequence of Streptomyces sp. K1PA1 isolated from peat swamp forest in Thailand.</title>
        <authorList>
            <person name="Klaysubun C."/>
            <person name="Duangmal K."/>
        </authorList>
    </citation>
    <scope>NUCLEOTIDE SEQUENCE [LARGE SCALE GENOMIC DNA]</scope>
    <source>
        <strain evidence="2 3">K1PA1</strain>
    </source>
</reference>
<keyword evidence="3" id="KW-1185">Reference proteome</keyword>
<accession>A0ABT6AC52</accession>
<evidence type="ECO:0000313" key="2">
    <source>
        <dbReference type="EMBL" id="MDF3302229.1"/>
    </source>
</evidence>
<dbReference type="Proteomes" id="UP001221150">
    <property type="component" value="Unassembled WGS sequence"/>
</dbReference>